<dbReference type="RefSeq" id="WP_072901623.1">
    <property type="nucleotide sequence ID" value="NZ_FRAD01000004.1"/>
</dbReference>
<dbReference type="InterPro" id="IPR050763">
    <property type="entry name" value="ABC_transporter_ATP-binding"/>
</dbReference>
<organism evidence="6 7">
    <name type="scientific">Hathewaya proteolytica DSM 3090</name>
    <dbReference type="NCBI Taxonomy" id="1121331"/>
    <lineage>
        <taxon>Bacteria</taxon>
        <taxon>Bacillati</taxon>
        <taxon>Bacillota</taxon>
        <taxon>Clostridia</taxon>
        <taxon>Eubacteriales</taxon>
        <taxon>Clostridiaceae</taxon>
        <taxon>Hathewaya</taxon>
    </lineage>
</organism>
<dbReference type="PANTHER" id="PTHR42711">
    <property type="entry name" value="ABC TRANSPORTER ATP-BINDING PROTEIN"/>
    <property type="match status" value="1"/>
</dbReference>
<keyword evidence="4 6" id="KW-0067">ATP-binding</keyword>
<evidence type="ECO:0000259" key="5">
    <source>
        <dbReference type="PROSITE" id="PS50893"/>
    </source>
</evidence>
<comment type="similarity">
    <text evidence="1">Belongs to the ABC transporter superfamily.</text>
</comment>
<evidence type="ECO:0000256" key="4">
    <source>
        <dbReference type="ARBA" id="ARBA00022840"/>
    </source>
</evidence>
<dbReference type="InterPro" id="IPR027417">
    <property type="entry name" value="P-loop_NTPase"/>
</dbReference>
<dbReference type="GO" id="GO:0016887">
    <property type="term" value="F:ATP hydrolysis activity"/>
    <property type="evidence" value="ECO:0007669"/>
    <property type="project" value="InterPro"/>
</dbReference>
<gene>
    <name evidence="6" type="ORF">SAMN02745248_00339</name>
</gene>
<name>A0A1M6K580_9CLOT</name>
<evidence type="ECO:0000313" key="7">
    <source>
        <dbReference type="Proteomes" id="UP000183952"/>
    </source>
</evidence>
<dbReference type="SUPFAM" id="SSF52540">
    <property type="entry name" value="P-loop containing nucleoside triphosphate hydrolases"/>
    <property type="match status" value="1"/>
</dbReference>
<dbReference type="InterPro" id="IPR003439">
    <property type="entry name" value="ABC_transporter-like_ATP-bd"/>
</dbReference>
<dbReference type="PROSITE" id="PS50893">
    <property type="entry name" value="ABC_TRANSPORTER_2"/>
    <property type="match status" value="1"/>
</dbReference>
<keyword evidence="3" id="KW-0547">Nucleotide-binding</keyword>
<proteinExistence type="inferred from homology"/>
<sequence length="335" mass="38357">MNELVAEKLVKKYEIKIKDGLFKREYKVVEAVKGISITIPHGKIVGLLGVNGAGKTTTIRMLSAIVKPTSGALTIDGVDAVKNYMSVKNKLNLIIGGERNLYWRLTAKENLEYYGSLYGIKKDELHERIDYLLNIVGLTEFKDVPIERYSKGMKQRVQIARGLINNPDYLFMDEPTLGLDIIIANEMRGYIKKLAEDQNKGILLTTHYISEAEELCDYIYIIDRGVIIAEGTKQELRNILCYNQQLDIITGKLTEEFLRELEDEFQGEKVKLTYEEDNSNFKLKFVGNKEQWSGILNFMNKKNVSILDFETKEPDLENVLLAIIKDFRQKTPSEV</sequence>
<dbReference type="SMART" id="SM00382">
    <property type="entry name" value="AAA"/>
    <property type="match status" value="1"/>
</dbReference>
<dbReference type="GO" id="GO:0005524">
    <property type="term" value="F:ATP binding"/>
    <property type="evidence" value="ECO:0007669"/>
    <property type="project" value="UniProtKB-KW"/>
</dbReference>
<dbReference type="EMBL" id="FRAD01000004">
    <property type="protein sequence ID" value="SHJ54077.1"/>
    <property type="molecule type" value="Genomic_DNA"/>
</dbReference>
<dbReference type="PANTHER" id="PTHR42711:SF5">
    <property type="entry name" value="ABC TRANSPORTER ATP-BINDING PROTEIN NATA"/>
    <property type="match status" value="1"/>
</dbReference>
<dbReference type="OrthoDB" id="9804819at2"/>
<dbReference type="Gene3D" id="3.40.50.300">
    <property type="entry name" value="P-loop containing nucleotide triphosphate hydrolases"/>
    <property type="match status" value="1"/>
</dbReference>
<dbReference type="PROSITE" id="PS00211">
    <property type="entry name" value="ABC_TRANSPORTER_1"/>
    <property type="match status" value="1"/>
</dbReference>
<dbReference type="InterPro" id="IPR017871">
    <property type="entry name" value="ABC_transporter-like_CS"/>
</dbReference>
<dbReference type="InterPro" id="IPR003593">
    <property type="entry name" value="AAA+_ATPase"/>
</dbReference>
<dbReference type="STRING" id="1121331.SAMN02745248_00339"/>
<reference evidence="6 7" key="1">
    <citation type="submission" date="2016-11" db="EMBL/GenBank/DDBJ databases">
        <authorList>
            <person name="Jaros S."/>
            <person name="Januszkiewicz K."/>
            <person name="Wedrychowicz H."/>
        </authorList>
    </citation>
    <scope>NUCLEOTIDE SEQUENCE [LARGE SCALE GENOMIC DNA]</scope>
    <source>
        <strain evidence="6 7">DSM 3090</strain>
    </source>
</reference>
<feature type="domain" description="ABC transporter" evidence="5">
    <location>
        <begin position="15"/>
        <end position="249"/>
    </location>
</feature>
<dbReference type="AlphaFoldDB" id="A0A1M6K580"/>
<keyword evidence="2" id="KW-0813">Transport</keyword>
<keyword evidence="7" id="KW-1185">Reference proteome</keyword>
<accession>A0A1M6K580</accession>
<dbReference type="Proteomes" id="UP000183952">
    <property type="component" value="Unassembled WGS sequence"/>
</dbReference>
<evidence type="ECO:0000256" key="2">
    <source>
        <dbReference type="ARBA" id="ARBA00022448"/>
    </source>
</evidence>
<dbReference type="Pfam" id="PF00005">
    <property type="entry name" value="ABC_tran"/>
    <property type="match status" value="1"/>
</dbReference>
<evidence type="ECO:0000256" key="3">
    <source>
        <dbReference type="ARBA" id="ARBA00022741"/>
    </source>
</evidence>
<evidence type="ECO:0000313" key="6">
    <source>
        <dbReference type="EMBL" id="SHJ54077.1"/>
    </source>
</evidence>
<evidence type="ECO:0000256" key="1">
    <source>
        <dbReference type="ARBA" id="ARBA00005417"/>
    </source>
</evidence>
<protein>
    <submittedName>
        <fullName evidence="6">ABC-2 type transport system ATP-binding protein</fullName>
    </submittedName>
</protein>